<dbReference type="Gene3D" id="3.40.50.2000">
    <property type="entry name" value="Glycogen Phosphorylase B"/>
    <property type="match status" value="2"/>
</dbReference>
<dbReference type="CDD" id="cd03784">
    <property type="entry name" value="GT1_Gtf-like"/>
    <property type="match status" value="1"/>
</dbReference>
<dbReference type="PANTHER" id="PTHR48047">
    <property type="entry name" value="GLYCOSYLTRANSFERASE"/>
    <property type="match status" value="1"/>
</dbReference>
<comment type="caution">
    <text evidence="3">The sequence shown here is derived from an EMBL/GenBank/DDBJ whole genome shotgun (WGS) entry which is preliminary data.</text>
</comment>
<evidence type="ECO:0000256" key="1">
    <source>
        <dbReference type="ARBA" id="ARBA00009995"/>
    </source>
</evidence>
<gene>
    <name evidence="3" type="ORF">CTAYLR_006377</name>
</gene>
<organism evidence="3 4">
    <name type="scientific">Chrysophaeum taylorii</name>
    <dbReference type="NCBI Taxonomy" id="2483200"/>
    <lineage>
        <taxon>Eukaryota</taxon>
        <taxon>Sar</taxon>
        <taxon>Stramenopiles</taxon>
        <taxon>Ochrophyta</taxon>
        <taxon>Pelagophyceae</taxon>
        <taxon>Pelagomonadales</taxon>
        <taxon>Pelagomonadaceae</taxon>
        <taxon>Chrysophaeum</taxon>
    </lineage>
</organism>
<proteinExistence type="inferred from homology"/>
<dbReference type="InterPro" id="IPR002213">
    <property type="entry name" value="UDP_glucos_trans"/>
</dbReference>
<accession>A0AAD7U6V8</accession>
<keyword evidence="2" id="KW-0808">Transferase</keyword>
<dbReference type="AlphaFoldDB" id="A0AAD7U6V8"/>
<protein>
    <recommendedName>
        <fullName evidence="5">Glycosyltransferase</fullName>
    </recommendedName>
</protein>
<dbReference type="SUPFAM" id="SSF53756">
    <property type="entry name" value="UDP-Glycosyltransferase/glycogen phosphorylase"/>
    <property type="match status" value="1"/>
</dbReference>
<dbReference type="EMBL" id="JAQMWT010000578">
    <property type="protein sequence ID" value="KAJ8599223.1"/>
    <property type="molecule type" value="Genomic_DNA"/>
</dbReference>
<reference evidence="3" key="1">
    <citation type="submission" date="2023-01" db="EMBL/GenBank/DDBJ databases">
        <title>Metagenome sequencing of chrysophaentin producing Chrysophaeum taylorii.</title>
        <authorList>
            <person name="Davison J."/>
            <person name="Bewley C."/>
        </authorList>
    </citation>
    <scope>NUCLEOTIDE SEQUENCE</scope>
    <source>
        <strain evidence="3">NIES-1699</strain>
    </source>
</reference>
<evidence type="ECO:0000256" key="2">
    <source>
        <dbReference type="ARBA" id="ARBA00022679"/>
    </source>
</evidence>
<dbReference type="PANTHER" id="PTHR48047:SF215">
    <property type="entry name" value="GLYCOSYLTRANSFERASE"/>
    <property type="match status" value="1"/>
</dbReference>
<name>A0AAD7U6V8_9STRA</name>
<sequence>MRDASTTTLVVNALVGPGHMNPLVSLCCEALDRGLAAKFIVGEPNESDVRKLFGRDVEDVLVVVDDPSDFDELVEITRASNYQLRVVDFNSSREAPIEAATREIMARAPGPVAGVADFMSLAAARAWRRLGVPYYVSMPGPPTILGLMGCDVPLSGEEWIGYLMMKLSSTAAFRSEQLGIALREMYAHCVGVFCSSIDPSILESSWSCFRTKMPSKVHLIRTFAAYEKPVDESVVAPFFLGDAEEEKPIILVSFGTLWVHSLTVHGTRELYKGLRRGKDEWRVVWKVSERQIFDEAVGDQEEEEDWLMVVDWIPQLALLKSPRVACFLNHCGWNGLTEAFATATPVLAAPIGGDQPVNSVFAAKLGVAAVLDSADRNAGIMAVPALPRVREEERFDEREVYAKLKQILDPQSSYRLFFLR</sequence>
<keyword evidence="4" id="KW-1185">Reference proteome</keyword>
<evidence type="ECO:0000313" key="4">
    <source>
        <dbReference type="Proteomes" id="UP001230188"/>
    </source>
</evidence>
<comment type="similarity">
    <text evidence="1">Belongs to the UDP-glycosyltransferase family.</text>
</comment>
<evidence type="ECO:0000313" key="3">
    <source>
        <dbReference type="EMBL" id="KAJ8599223.1"/>
    </source>
</evidence>
<evidence type="ECO:0008006" key="5">
    <source>
        <dbReference type="Google" id="ProtNLM"/>
    </source>
</evidence>
<dbReference type="GO" id="GO:0035251">
    <property type="term" value="F:UDP-glucosyltransferase activity"/>
    <property type="evidence" value="ECO:0007669"/>
    <property type="project" value="TreeGrafter"/>
</dbReference>
<dbReference type="Proteomes" id="UP001230188">
    <property type="component" value="Unassembled WGS sequence"/>
</dbReference>
<dbReference type="Pfam" id="PF00201">
    <property type="entry name" value="UDPGT"/>
    <property type="match status" value="1"/>
</dbReference>